<sequence>MLVETANRIAHLNEKKKKKNSLDEDSFFPSAISEHHLSWAASSSTYYRSPAHSLADTWPLIYANPKTSPTTTCFLKMAYIRLPTDDYVDDESLIQKEVQAVFQKPKKKPMWKALLCLIGYLVFVSLTATLYWFLSEKDEKQNVIFMVTDGMGPASLSLARSFKQYRDNLGIDDVLALDTLLIGSSRTRSNDSLVTDSAAGATAFSCALKTYNGAIGVDSDKNPCGTILEALKLNGWLTGLVVTTRITDATPAAFSAHADYRFQEDLIAQHQLGEYPLGRMVDLMIGGGRCHFLPRSESGGCRNDNRNLILEAQDKGWSYAGDREAFDELQEGKNVTLPLLSLLAPTDIPYDLDRDPKEHPSLAEQVRVALTALSKATRKSKKGFFLLIEGSRIDHAGHHNDPAAQVREVLAYDEAMKEVMKFVNNTSTKTTVISTSDHETGGLSTARQITESYPDYLWYPEVLLNSSHSGEYLVKKVMSKLAELSHDRTLLQSFIAKEIIEKDMGIKDYTEEEVSAVEELSKNANKLLGFLNNMISVRSQTGWSTSGHSAVDVNIYAFSNSEKITQKLLQKEPYTGLLGNHENIEIGAFMSEITGADLARVTKLIRDTKHSPKSVHELEASSDDLHMHAVQKAH</sequence>
<protein>
    <recommendedName>
        <fullName evidence="3 15">Alkaline phosphatase</fullName>
        <ecNumber evidence="3 15">3.1.3.1</ecNumber>
    </recommendedName>
</protein>
<dbReference type="GO" id="GO:0004035">
    <property type="term" value="F:alkaline phosphatase activity"/>
    <property type="evidence" value="ECO:0007669"/>
    <property type="project" value="UniProtKB-EC"/>
</dbReference>
<dbReference type="PANTHER" id="PTHR11596">
    <property type="entry name" value="ALKALINE PHOSPHATASE"/>
    <property type="match status" value="1"/>
</dbReference>
<comment type="cofactor">
    <cofactor evidence="13">
        <name>Mg(2+)</name>
        <dbReference type="ChEBI" id="CHEBI:18420"/>
    </cofactor>
    <text evidence="13">Binds 1 Mg(2+) ion.</text>
</comment>
<feature type="binding site" evidence="13">
    <location>
        <position position="248"/>
    </location>
    <ligand>
        <name>Mg(2+)</name>
        <dbReference type="ChEBI" id="CHEBI:18420"/>
    </ligand>
</feature>
<keyword evidence="6 13" id="KW-0479">Metal-binding</keyword>
<feature type="binding site" evidence="13">
    <location>
        <position position="394"/>
    </location>
    <ligand>
        <name>Zn(2+)</name>
        <dbReference type="ChEBI" id="CHEBI:29105"/>
        <label>2</label>
    </ligand>
</feature>
<evidence type="ECO:0000256" key="9">
    <source>
        <dbReference type="ARBA" id="ARBA00022842"/>
    </source>
</evidence>
<keyword evidence="8 13" id="KW-0862">Zinc</keyword>
<evidence type="ECO:0000256" key="17">
    <source>
        <dbReference type="SAM" id="Phobius"/>
    </source>
</evidence>
<dbReference type="PROSITE" id="PS00123">
    <property type="entry name" value="ALKALINE_PHOSPHATASE"/>
    <property type="match status" value="1"/>
</dbReference>
<comment type="caution">
    <text evidence="18">The sequence shown here is derived from an EMBL/GenBank/DDBJ whole genome shotgun (WGS) entry which is preliminary data.</text>
</comment>
<dbReference type="VEuPathDB" id="FungiDB:B9J08_004776"/>
<evidence type="ECO:0000313" key="18">
    <source>
        <dbReference type="EMBL" id="KND96737.1"/>
    </source>
</evidence>
<dbReference type="VEuPathDB" id="FungiDB:CJJ09_004788"/>
<feature type="transmembrane region" description="Helical" evidence="17">
    <location>
        <begin position="113"/>
        <end position="134"/>
    </location>
</feature>
<feature type="binding site" evidence="13">
    <location>
        <position position="389"/>
    </location>
    <ligand>
        <name>Mg(2+)</name>
        <dbReference type="ChEBI" id="CHEBI:18420"/>
    </ligand>
</feature>
<dbReference type="EC" id="3.1.3.1" evidence="3 15"/>
<dbReference type="FunFam" id="3.40.720.10:FF:000063">
    <property type="entry name" value="Alkaline phosphatase"/>
    <property type="match status" value="1"/>
</dbReference>
<dbReference type="SMART" id="SM00098">
    <property type="entry name" value="alkPPc"/>
    <property type="match status" value="1"/>
</dbReference>
<evidence type="ECO:0000256" key="1">
    <source>
        <dbReference type="ARBA" id="ARBA00004167"/>
    </source>
</evidence>
<evidence type="ECO:0000256" key="4">
    <source>
        <dbReference type="ARBA" id="ARBA00022553"/>
    </source>
</evidence>
<dbReference type="VEuPathDB" id="FungiDB:CJJ07_002739"/>
<evidence type="ECO:0000256" key="6">
    <source>
        <dbReference type="ARBA" id="ARBA00022723"/>
    </source>
</evidence>
<evidence type="ECO:0000256" key="8">
    <source>
        <dbReference type="ARBA" id="ARBA00022833"/>
    </source>
</evidence>
<organism evidence="18 19">
    <name type="scientific">Candidozyma auris</name>
    <name type="common">Yeast</name>
    <name type="synonym">Candida auris</name>
    <dbReference type="NCBI Taxonomy" id="498019"/>
    <lineage>
        <taxon>Eukaryota</taxon>
        <taxon>Fungi</taxon>
        <taxon>Dikarya</taxon>
        <taxon>Ascomycota</taxon>
        <taxon>Saccharomycotina</taxon>
        <taxon>Pichiomycetes</taxon>
        <taxon>Metschnikowiaceae</taxon>
        <taxon>Candidozyma</taxon>
    </lineage>
</organism>
<evidence type="ECO:0000256" key="16">
    <source>
        <dbReference type="SAM" id="MobiDB-lite"/>
    </source>
</evidence>
<evidence type="ECO:0000256" key="13">
    <source>
        <dbReference type="PIRSR" id="PIRSR601952-2"/>
    </source>
</evidence>
<dbReference type="GO" id="GO:0000329">
    <property type="term" value="C:fungal-type vacuole membrane"/>
    <property type="evidence" value="ECO:0007669"/>
    <property type="project" value="TreeGrafter"/>
</dbReference>
<comment type="cofactor">
    <cofactor evidence="13">
        <name>Zn(2+)</name>
        <dbReference type="ChEBI" id="CHEBI:29105"/>
    </cofactor>
    <text evidence="13">Binds 2 Zn(2+) ions.</text>
</comment>
<dbReference type="Gene3D" id="3.40.720.10">
    <property type="entry name" value="Alkaline Phosphatase, subunit A"/>
    <property type="match status" value="1"/>
</dbReference>
<evidence type="ECO:0000256" key="11">
    <source>
        <dbReference type="ARBA" id="ARBA00023136"/>
    </source>
</evidence>
<evidence type="ECO:0000256" key="12">
    <source>
        <dbReference type="PIRSR" id="PIRSR601952-1"/>
    </source>
</evidence>
<dbReference type="SUPFAM" id="SSF53649">
    <property type="entry name" value="Alkaline phosphatase-like"/>
    <property type="match status" value="1"/>
</dbReference>
<keyword evidence="7 15" id="KW-0378">Hydrolase</keyword>
<comment type="catalytic activity">
    <reaction evidence="15">
        <text>a phosphate monoester + H2O = an alcohol + phosphate</text>
        <dbReference type="Rhea" id="RHEA:15017"/>
        <dbReference type="ChEBI" id="CHEBI:15377"/>
        <dbReference type="ChEBI" id="CHEBI:30879"/>
        <dbReference type="ChEBI" id="CHEBI:43474"/>
        <dbReference type="ChEBI" id="CHEBI:67140"/>
        <dbReference type="EC" id="3.1.3.1"/>
    </reaction>
</comment>
<keyword evidence="11 17" id="KW-0472">Membrane</keyword>
<feature type="binding site" evidence="13">
    <location>
        <position position="398"/>
    </location>
    <ligand>
        <name>Zn(2+)</name>
        <dbReference type="ChEBI" id="CHEBI:29105"/>
        <label>2</label>
    </ligand>
</feature>
<feature type="binding site" evidence="13">
    <location>
        <position position="250"/>
    </location>
    <ligand>
        <name>Mg(2+)</name>
        <dbReference type="ChEBI" id="CHEBI:18420"/>
    </ligand>
</feature>
<keyword evidence="4" id="KW-0597">Phosphoprotein</keyword>
<dbReference type="GO" id="GO:0046872">
    <property type="term" value="F:metal ion binding"/>
    <property type="evidence" value="ECO:0007669"/>
    <property type="project" value="UniProtKB-KW"/>
</dbReference>
<proteinExistence type="inferred from homology"/>
<feature type="binding site" evidence="13">
    <location>
        <position position="548"/>
    </location>
    <ligand>
        <name>Zn(2+)</name>
        <dbReference type="ChEBI" id="CHEBI:29105"/>
        <label>2</label>
    </ligand>
</feature>
<dbReference type="PRINTS" id="PR00113">
    <property type="entry name" value="ALKPHPHTASE"/>
</dbReference>
<evidence type="ECO:0000256" key="2">
    <source>
        <dbReference type="ARBA" id="ARBA00005984"/>
    </source>
</evidence>
<name>A0A0L0NRE0_CANAR</name>
<dbReference type="PANTHER" id="PTHR11596:SF5">
    <property type="entry name" value="ALKALINE PHOSPHATASE"/>
    <property type="match status" value="1"/>
</dbReference>
<reference evidence="19" key="1">
    <citation type="journal article" date="2015" name="BMC Genomics">
        <title>Draft genome of a commonly misdiagnosed multidrug resistant pathogen Candida auris.</title>
        <authorList>
            <person name="Chatterjee S."/>
            <person name="Alampalli S.V."/>
            <person name="Nageshan R.K."/>
            <person name="Chettiar S.T."/>
            <person name="Joshi S."/>
            <person name="Tatu U.S."/>
        </authorList>
    </citation>
    <scope>NUCLEOTIDE SEQUENCE [LARGE SCALE GENOMIC DNA]</scope>
    <source>
        <strain evidence="19">6684</strain>
    </source>
</reference>
<accession>A0A0L0NRE0</accession>
<dbReference type="InterPro" id="IPR001952">
    <property type="entry name" value="Alkaline_phosphatase"/>
</dbReference>
<evidence type="ECO:0000256" key="15">
    <source>
        <dbReference type="RuleBase" id="RU003947"/>
    </source>
</evidence>
<keyword evidence="10 17" id="KW-1133">Transmembrane helix</keyword>
<dbReference type="Proteomes" id="UP000037122">
    <property type="component" value="Unassembled WGS sequence"/>
</dbReference>
<dbReference type="FunFam" id="1.10.60.40:FF:000002">
    <property type="entry name" value="Alkaline phosphatase"/>
    <property type="match status" value="1"/>
</dbReference>
<evidence type="ECO:0000256" key="3">
    <source>
        <dbReference type="ARBA" id="ARBA00012647"/>
    </source>
</evidence>
<evidence type="ECO:0000256" key="14">
    <source>
        <dbReference type="RuleBase" id="RU003946"/>
    </source>
</evidence>
<feature type="active site" description="Phosphoserine intermediate" evidence="12">
    <location>
        <position position="197"/>
    </location>
</feature>
<dbReference type="Pfam" id="PF00245">
    <property type="entry name" value="Alk_phosphatase"/>
    <property type="match status" value="1"/>
</dbReference>
<dbReference type="GO" id="GO:0019637">
    <property type="term" value="P:organophosphate metabolic process"/>
    <property type="evidence" value="ECO:0007669"/>
    <property type="project" value="UniProtKB-ARBA"/>
</dbReference>
<dbReference type="EMBL" id="LGST01000050">
    <property type="protein sequence ID" value="KND96737.1"/>
    <property type="molecule type" value="Genomic_DNA"/>
</dbReference>
<feature type="binding site" evidence="13">
    <location>
        <position position="149"/>
    </location>
    <ligand>
        <name>Zn(2+)</name>
        <dbReference type="ChEBI" id="CHEBI:29105"/>
        <label>2</label>
    </ligand>
</feature>
<evidence type="ECO:0000256" key="7">
    <source>
        <dbReference type="ARBA" id="ARBA00022801"/>
    </source>
</evidence>
<feature type="compositionally biased region" description="Basic and acidic residues" evidence="16">
    <location>
        <begin position="612"/>
        <end position="627"/>
    </location>
</feature>
<dbReference type="AlphaFoldDB" id="A0A0L0NRE0"/>
<comment type="subcellular location">
    <subcellularLocation>
        <location evidence="1">Membrane</location>
        <topology evidence="1">Single-pass membrane protein</topology>
    </subcellularLocation>
</comment>
<keyword evidence="5 17" id="KW-0812">Transmembrane</keyword>
<evidence type="ECO:0000256" key="5">
    <source>
        <dbReference type="ARBA" id="ARBA00022692"/>
    </source>
</evidence>
<feature type="binding site" evidence="13">
    <location>
        <position position="149"/>
    </location>
    <ligand>
        <name>Mg(2+)</name>
        <dbReference type="ChEBI" id="CHEBI:18420"/>
    </ligand>
</feature>
<evidence type="ECO:0000256" key="10">
    <source>
        <dbReference type="ARBA" id="ARBA00022989"/>
    </source>
</evidence>
<comment type="similarity">
    <text evidence="2 14">Belongs to the alkaline phosphatase family.</text>
</comment>
<dbReference type="CDD" id="cd16012">
    <property type="entry name" value="ALP"/>
    <property type="match status" value="1"/>
</dbReference>
<gene>
    <name evidence="18" type="ORF">QG37_06851</name>
</gene>
<evidence type="ECO:0000313" key="19">
    <source>
        <dbReference type="Proteomes" id="UP000037122"/>
    </source>
</evidence>
<feature type="binding site" evidence="13">
    <location>
        <position position="437"/>
    </location>
    <ligand>
        <name>Zn(2+)</name>
        <dbReference type="ChEBI" id="CHEBI:29105"/>
        <label>2</label>
    </ligand>
</feature>
<dbReference type="VEuPathDB" id="FungiDB:CJI96_0004377"/>
<dbReference type="Gene3D" id="1.10.60.40">
    <property type="match status" value="1"/>
</dbReference>
<feature type="region of interest" description="Disordered" evidence="16">
    <location>
        <begin position="612"/>
        <end position="634"/>
    </location>
</feature>
<dbReference type="VEuPathDB" id="FungiDB:CJI97_004676"/>
<dbReference type="VEuPathDB" id="FungiDB:QG37_06851"/>
<feature type="binding site" evidence="13">
    <location>
        <position position="438"/>
    </location>
    <ligand>
        <name>Zn(2+)</name>
        <dbReference type="ChEBI" id="CHEBI:29105"/>
        <label>2</label>
    </ligand>
</feature>
<dbReference type="InterPro" id="IPR018299">
    <property type="entry name" value="Alkaline_phosphatase_AS"/>
</dbReference>
<keyword evidence="9 13" id="KW-0460">Magnesium</keyword>
<dbReference type="InterPro" id="IPR017850">
    <property type="entry name" value="Alkaline_phosphatase_core_sf"/>
</dbReference>